<dbReference type="Pfam" id="PF01053">
    <property type="entry name" value="Cys_Met_Meta_PP"/>
    <property type="match status" value="1"/>
</dbReference>
<evidence type="ECO:0000256" key="3">
    <source>
        <dbReference type="RuleBase" id="RU362118"/>
    </source>
</evidence>
<organism evidence="4 5">
    <name type="scientific">Bacillus daqingensis</name>
    <dbReference type="NCBI Taxonomy" id="872396"/>
    <lineage>
        <taxon>Bacteria</taxon>
        <taxon>Bacillati</taxon>
        <taxon>Bacillota</taxon>
        <taxon>Bacilli</taxon>
        <taxon>Bacillales</taxon>
        <taxon>Bacillaceae</taxon>
        <taxon>Bacillus</taxon>
    </lineage>
</organism>
<evidence type="ECO:0000256" key="1">
    <source>
        <dbReference type="ARBA" id="ARBA00001933"/>
    </source>
</evidence>
<dbReference type="PIRSF" id="PIRSF001434">
    <property type="entry name" value="CGS"/>
    <property type="match status" value="1"/>
</dbReference>
<dbReference type="InterPro" id="IPR015424">
    <property type="entry name" value="PyrdxlP-dep_Trfase"/>
</dbReference>
<keyword evidence="2 3" id="KW-0663">Pyridoxal phosphate</keyword>
<evidence type="ECO:0000313" key="5">
    <source>
        <dbReference type="Proteomes" id="UP001595896"/>
    </source>
</evidence>
<dbReference type="RefSeq" id="WP_377908782.1">
    <property type="nucleotide sequence ID" value="NZ_JBHSGK010000004.1"/>
</dbReference>
<dbReference type="InterPro" id="IPR015421">
    <property type="entry name" value="PyrdxlP-dep_Trfase_major"/>
</dbReference>
<accession>A0ABV9NUL4</accession>
<dbReference type="PANTHER" id="PTHR11808">
    <property type="entry name" value="TRANS-SULFURATION ENZYME FAMILY MEMBER"/>
    <property type="match status" value="1"/>
</dbReference>
<dbReference type="PANTHER" id="PTHR11808:SF90">
    <property type="entry name" value="CYSTATHIONINE GAMMA-SYNTHASE"/>
    <property type="match status" value="1"/>
</dbReference>
<evidence type="ECO:0000313" key="4">
    <source>
        <dbReference type="EMBL" id="MFC4736130.1"/>
    </source>
</evidence>
<dbReference type="Proteomes" id="UP001595896">
    <property type="component" value="Unassembled WGS sequence"/>
</dbReference>
<keyword evidence="5" id="KW-1185">Reference proteome</keyword>
<dbReference type="EMBL" id="JBHSGK010000004">
    <property type="protein sequence ID" value="MFC4736130.1"/>
    <property type="molecule type" value="Genomic_DNA"/>
</dbReference>
<evidence type="ECO:0000256" key="2">
    <source>
        <dbReference type="ARBA" id="ARBA00022898"/>
    </source>
</evidence>
<gene>
    <name evidence="4" type="ORF">ACFO4L_05965</name>
</gene>
<dbReference type="CDD" id="cd00614">
    <property type="entry name" value="CGS_like"/>
    <property type="match status" value="1"/>
</dbReference>
<name>A0ABV9NUL4_9BACI</name>
<dbReference type="NCBIfam" id="NF006095">
    <property type="entry name" value="PRK08247.1"/>
    <property type="match status" value="1"/>
</dbReference>
<comment type="caution">
    <text evidence="4">The sequence shown here is derived from an EMBL/GenBank/DDBJ whole genome shotgun (WGS) entry which is preliminary data.</text>
</comment>
<sequence>MTDRKYSLETKLVQAGNRSDQTTGAVNAPVYFSTAYRHEGIGQSTGFDYSRTGNPTRAVLEQSIAELEGGVRGLACASGMAAVQVVLSLFEQGDEIIATSDLYGGTYRLFENGWTRWGITFHYAEPDQPDSFEAKINERTKALFIETPTNPLMQEADLAVYAALAKRHGLLLIVDNTFYTPVIQRPIDEGADIVIHSASKYLSGHNDVIAGLIVAADEKVGEELFYYHNSIGAVLSPLDSWLVIRGMKTLQLRMDKHTENARIIADFLEKEDLVTDVIYPGRGGMLSFRVEDEAMVNPILQNLSVISFAESLGGVESLMTYPATQTHADVPEEVRMKLGVCNRLLRFSVGIESASDLTNDLKAAFQQAALERKI</sequence>
<reference evidence="5" key="1">
    <citation type="journal article" date="2019" name="Int. J. Syst. Evol. Microbiol.">
        <title>The Global Catalogue of Microorganisms (GCM) 10K type strain sequencing project: providing services to taxonomists for standard genome sequencing and annotation.</title>
        <authorList>
            <consortium name="The Broad Institute Genomics Platform"/>
            <consortium name="The Broad Institute Genome Sequencing Center for Infectious Disease"/>
            <person name="Wu L."/>
            <person name="Ma J."/>
        </authorList>
    </citation>
    <scope>NUCLEOTIDE SEQUENCE [LARGE SCALE GENOMIC DNA]</scope>
    <source>
        <strain evidence="5">JCM 12165</strain>
    </source>
</reference>
<comment type="cofactor">
    <cofactor evidence="1 3">
        <name>pyridoxal 5'-phosphate</name>
        <dbReference type="ChEBI" id="CHEBI:597326"/>
    </cofactor>
</comment>
<dbReference type="InterPro" id="IPR000277">
    <property type="entry name" value="Cys/Met-Metab_PyrdxlP-dep_enz"/>
</dbReference>
<protein>
    <submittedName>
        <fullName evidence="4">Methionine biosynthesis PLP-dependent protein</fullName>
    </submittedName>
</protein>
<dbReference type="Gene3D" id="3.40.640.10">
    <property type="entry name" value="Type I PLP-dependent aspartate aminotransferase-like (Major domain)"/>
    <property type="match status" value="1"/>
</dbReference>
<dbReference type="InterPro" id="IPR015422">
    <property type="entry name" value="PyrdxlP-dep_Trfase_small"/>
</dbReference>
<dbReference type="Gene3D" id="3.90.1150.10">
    <property type="entry name" value="Aspartate Aminotransferase, domain 1"/>
    <property type="match status" value="1"/>
</dbReference>
<dbReference type="SUPFAM" id="SSF53383">
    <property type="entry name" value="PLP-dependent transferases"/>
    <property type="match status" value="1"/>
</dbReference>
<proteinExistence type="inferred from homology"/>
<comment type="similarity">
    <text evidence="3">Belongs to the trans-sulfuration enzymes family.</text>
</comment>